<gene>
    <name evidence="2" type="ORF">JE024_39250</name>
</gene>
<feature type="region of interest" description="Disordered" evidence="1">
    <location>
        <begin position="499"/>
        <end position="566"/>
    </location>
</feature>
<feature type="compositionally biased region" description="Low complexity" evidence="1">
    <location>
        <begin position="555"/>
        <end position="566"/>
    </location>
</feature>
<protein>
    <submittedName>
        <fullName evidence="2">Uncharacterized protein</fullName>
    </submittedName>
</protein>
<feature type="region of interest" description="Disordered" evidence="1">
    <location>
        <begin position="1302"/>
        <end position="1401"/>
    </location>
</feature>
<dbReference type="Proteomes" id="UP000664109">
    <property type="component" value="Unassembled WGS sequence"/>
</dbReference>
<feature type="compositionally biased region" description="Basic and acidic residues" evidence="1">
    <location>
        <begin position="1302"/>
        <end position="1314"/>
    </location>
</feature>
<proteinExistence type="predicted"/>
<feature type="region of interest" description="Disordered" evidence="1">
    <location>
        <begin position="1724"/>
        <end position="1809"/>
    </location>
</feature>
<dbReference type="RefSeq" id="WP_205378743.1">
    <property type="nucleotide sequence ID" value="NZ_JAFEJA010000003.1"/>
</dbReference>
<feature type="region of interest" description="Disordered" evidence="1">
    <location>
        <begin position="607"/>
        <end position="639"/>
    </location>
</feature>
<feature type="compositionally biased region" description="Low complexity" evidence="1">
    <location>
        <begin position="1111"/>
        <end position="1124"/>
    </location>
</feature>
<keyword evidence="2" id="KW-0614">Plasmid</keyword>
<feature type="region of interest" description="Disordered" evidence="1">
    <location>
        <begin position="1511"/>
        <end position="1559"/>
    </location>
</feature>
<evidence type="ECO:0000256" key="1">
    <source>
        <dbReference type="SAM" id="MobiDB-lite"/>
    </source>
</evidence>
<name>A0ABS2V4D7_9ACTN</name>
<feature type="compositionally biased region" description="Low complexity" evidence="1">
    <location>
        <begin position="1742"/>
        <end position="1763"/>
    </location>
</feature>
<evidence type="ECO:0000313" key="2">
    <source>
        <dbReference type="EMBL" id="MBM9624578.1"/>
    </source>
</evidence>
<comment type="caution">
    <text evidence="2">The sequence shown here is derived from an EMBL/GenBank/DDBJ whole genome shotgun (WGS) entry which is preliminary data.</text>
</comment>
<feature type="region of interest" description="Disordered" evidence="1">
    <location>
        <begin position="1111"/>
        <end position="1146"/>
    </location>
</feature>
<dbReference type="EMBL" id="JAFEJA010000003">
    <property type="protein sequence ID" value="MBM9624578.1"/>
    <property type="molecule type" value="Genomic_DNA"/>
</dbReference>
<accession>A0ABS2V4D7</accession>
<organism evidence="2 3">
    <name type="scientific">Streptomyces zhihengii</name>
    <dbReference type="NCBI Taxonomy" id="1818004"/>
    <lineage>
        <taxon>Bacteria</taxon>
        <taxon>Bacillati</taxon>
        <taxon>Actinomycetota</taxon>
        <taxon>Actinomycetes</taxon>
        <taxon>Kitasatosporales</taxon>
        <taxon>Streptomycetaceae</taxon>
        <taxon>Streptomyces</taxon>
    </lineage>
</organism>
<feature type="compositionally biased region" description="Low complexity" evidence="1">
    <location>
        <begin position="1347"/>
        <end position="1356"/>
    </location>
</feature>
<reference evidence="2 3" key="1">
    <citation type="journal article" date="2016" name="Arch. Microbiol.">
        <title>Streptomyces zhihengii sp. nov., isolated from rhizospheric soil of Psammosilene tunicoides.</title>
        <authorList>
            <person name="Huang M.J."/>
            <person name="Fei J.J."/>
            <person name="Salam N."/>
            <person name="Kim C.J."/>
            <person name="Hozzein W.N."/>
            <person name="Xiao M."/>
            <person name="Huang H.Q."/>
            <person name="Li W.J."/>
        </authorList>
    </citation>
    <scope>NUCLEOTIDE SEQUENCE [LARGE SCALE GENOMIC DNA]</scope>
    <source>
        <strain evidence="2 3">YIM T102</strain>
    </source>
</reference>
<keyword evidence="3" id="KW-1185">Reference proteome</keyword>
<evidence type="ECO:0000313" key="3">
    <source>
        <dbReference type="Proteomes" id="UP000664109"/>
    </source>
</evidence>
<sequence>MAIEPSEDLQRLIFVLTGERFLEADEDRGYASHDPYVRLARRARDLSGTIEGSVGGIGRALPGEAGAAYVRAMRLLVNDGGRNALGEFAGQLDRIADGRVRTSMNVTESKWQLVAELVRLLIELAVLAAMAFFSGGLSAGQQAVAMLRSRVFLLTVLDALLSRTRLMPSLSEAFEEAFQTFAVRLALMVAGPEGRRPKGFDLGDIARSAVVGGLAGAFHGVLSGTVGKALTGRLGRPLVKDVSGDVAVKVAPRGVFTAGNGVRAVGAGAGAFVVEGAAEAGAEFVTNGLFDGRWKVEASTFYGAGISGVTEGVLTAGVVAGAFALKDSISRIKVVLRSPVGAGGYPDQARAIVARPNLLSAHTGTAVDIAVRHDLGGEATSVNSASEFTMYGTTERVQLGDLSSEVQVGALGLSGTVPQLEAAEHGVPPLRATAPAGAFTAALVPQSLTESASIAATPDAGKAAMRTDVAELVSVPGGSAPETQLPQSVVERRLPHGVQVTSTEATSVPGGLSPASSPDRASEGRTPVRSLPAVGLEHLPPVPSGQPGRLPDTSPAQSAPAVGAWAASAPDGLHRRAMAADGGAEPVSVHRQKLLSTDVPGALECRLGMEDAGSPSPEDQVSARHADHSPSLGTAGADPTATITESAAASQPVRTATAWAHASTQLDVGVDGISAALDQEDENDTVHSVLRQAQVPGISVRGADVAGQGPATSAIEIRDDLPETSFADGGEGLTGIESSSAAATRLAADWFATRQPSREMVERARRLAAVVRRSVADTSTLPGETVQLAAMADLAGVLLGVRDADRIARDMPGVLPGLLVRLVDDVEQVLGTTLPASGGRSVPLSVAARHYLEGLALPDAERERVLAEAERLARADHDLYDAPVLRGTLRHELRDSVTALVAAEYQRHGKQAARLVSHLLAQAHGTQRTGLLGGGKHFSDDVVAQAVRAWRATDPQRLQPRPPRGAVQQVQGEDVPVGAIVGNIRYGQRGASGELVQVLAELTDVQVAVDPFRKRIGQPAVELPVEGVGAVPHQMRSQWSDEVVMEALDLFYAEPGRAGSSPGSRVTVVVRGLQVPLGSIVADIERGHRRRVSEELQRKVAARGLPGFLGGPAASGAGPGSSHLFAPPVPGPLRTEGARLDGSGRLPAGTPVYGAQRLGLFRRDGEAVTDELVARAVRAWRATDPMRLLPRPPVMEVQYVDGVRVPVGDVVYEITCGRREASQELTRVLAELTDVYGDSGPSQKKAERWPDEVVMEALDLFYADTAHVGRPPGSAVIVDVGGRQVPLGRLVYDINGGRRRRVSDDLQRKVDAQGRRSMTADRPASAMAGAGRVSAAGPSRLGGGQVSGLSSSMMGLGSVGSGSGRGRRLSVDGEGQFFPPMGSQPGTVGRPGSLPGAGLGGVQPLSAGSGVAPLSLTVNGQVWSDRWVMAALEAWRAENPGVREWVPPVDFVQPVGRRLVPLGQMFASICSGEQAASPDVARVIWQLAGLTPMAREEANVWSMLVGGPSDPAGRPGSAMAGAGRVSAAGPSRLGGGQVSGLSSSTMGLDSVGSGSGRARRLSLGGGGPFFPAVSSRGEAVGRPGSSVGIGFGGALQSSTSAVRPPGAQGSGLSVGGEVWSDRWVVAALEAWHVANPGVRQWVPPVSFVQPVSGQLVPLGQIFADIRNGKRKASPELMREAWRLAGLIAIGPTESEADEWSTAVLGVVEPAGRPASAMAGAGRLSAAGPSRLSTGPVSGLSWSVMGPEPSGSGSSRTRRMSVGGDTAPYFRTQGAQGAPLGGSGSSLRTSSGAPRDDQSDPWAWARGSGR</sequence>
<geneLocation type="plasmid" evidence="2">
    <name>unnamed1</name>
</geneLocation>